<comment type="caution">
    <text evidence="1">The sequence shown here is derived from an EMBL/GenBank/DDBJ whole genome shotgun (WGS) entry which is preliminary data.</text>
</comment>
<dbReference type="EMBL" id="JAPUUL010000258">
    <property type="protein sequence ID" value="KAJ8131621.1"/>
    <property type="molecule type" value="Genomic_DNA"/>
</dbReference>
<accession>A0ACC2JVY7</accession>
<protein>
    <submittedName>
        <fullName evidence="1">Uncharacterized protein</fullName>
    </submittedName>
</protein>
<evidence type="ECO:0000313" key="2">
    <source>
        <dbReference type="Proteomes" id="UP001153332"/>
    </source>
</evidence>
<reference evidence="1" key="1">
    <citation type="submission" date="2022-12" db="EMBL/GenBank/DDBJ databases">
        <title>Genome Sequence of Lasiodiplodia mahajangana.</title>
        <authorList>
            <person name="Buettner E."/>
        </authorList>
    </citation>
    <scope>NUCLEOTIDE SEQUENCE</scope>
    <source>
        <strain evidence="1">VT137</strain>
    </source>
</reference>
<dbReference type="Proteomes" id="UP001153332">
    <property type="component" value="Unassembled WGS sequence"/>
</dbReference>
<organism evidence="1 2">
    <name type="scientific">Lasiodiplodia mahajangana</name>
    <dbReference type="NCBI Taxonomy" id="1108764"/>
    <lineage>
        <taxon>Eukaryota</taxon>
        <taxon>Fungi</taxon>
        <taxon>Dikarya</taxon>
        <taxon>Ascomycota</taxon>
        <taxon>Pezizomycotina</taxon>
        <taxon>Dothideomycetes</taxon>
        <taxon>Dothideomycetes incertae sedis</taxon>
        <taxon>Botryosphaeriales</taxon>
        <taxon>Botryosphaeriaceae</taxon>
        <taxon>Lasiodiplodia</taxon>
    </lineage>
</organism>
<sequence length="283" mass="30484">MSNLGPLPTDFLTSSGCESALQSIYYVDNNYLVQGNIDQLTCYPNGYVGNTQQYYSPARCPSGFTQACSGINRINTLEETINICCPTQRPFVCQSTSSLDWESTLGCVSQNTRVQTLDVVVASDGSTTPYTVRVGAIGAYSIQVRYQSTDFISSTSSTIPIAPTPITTSSTNTSTDGSRGLTVGNNNNGGISTGAAVGITIGAIAGFLTVTAIIWYLVKQKLRRRRPSQTIIQQQQYSAKTSALNYPQELQGENPIHELPTPGLPPSTGSRQLELPFSTQHER</sequence>
<gene>
    <name evidence="1" type="ORF">O1611_g2003</name>
</gene>
<name>A0ACC2JVY7_9PEZI</name>
<keyword evidence="2" id="KW-1185">Reference proteome</keyword>
<evidence type="ECO:0000313" key="1">
    <source>
        <dbReference type="EMBL" id="KAJ8131621.1"/>
    </source>
</evidence>
<proteinExistence type="predicted"/>